<protein>
    <recommendedName>
        <fullName evidence="4">NIPSNAP domain-containing protein</fullName>
    </recommendedName>
</protein>
<dbReference type="Proteomes" id="UP000253032">
    <property type="component" value="Unassembled WGS sequence"/>
</dbReference>
<feature type="chain" id="PRO_5017001120" description="NIPSNAP domain-containing protein" evidence="1">
    <location>
        <begin position="21"/>
        <end position="225"/>
    </location>
</feature>
<dbReference type="AlphaFoldDB" id="A0A368BS48"/>
<evidence type="ECO:0008006" key="4">
    <source>
        <dbReference type="Google" id="ProtNLM"/>
    </source>
</evidence>
<name>A0A368BS48_9GAMM</name>
<sequence>MKILKSITAMLLILSMNTYAIPEGAFTTLHVKAKNVDKYIEMMKENQAPFEAIGADVAGVCVTKTGNQYPGEMFVWNAFPSVEKAMEATDLYDPMKATGPYKKMRKVQYSSTFKPLKEFKLQPAYERLWRLNLNDPMAYTQKIVELEEAIRAAGHDMNIGVFQPLGGGTEVFHVRAVSQTAGDLGKVIDEYYAGGSWAAIWNESAQYVDEIVSDTIEHCQIIYTK</sequence>
<accession>A0A368BS48</accession>
<proteinExistence type="predicted"/>
<gene>
    <name evidence="2" type="ORF">DBW98_00350</name>
</gene>
<evidence type="ECO:0000256" key="1">
    <source>
        <dbReference type="SAM" id="SignalP"/>
    </source>
</evidence>
<comment type="caution">
    <text evidence="2">The sequence shown here is derived from an EMBL/GenBank/DDBJ whole genome shotgun (WGS) entry which is preliminary data.</text>
</comment>
<reference evidence="2 3" key="1">
    <citation type="journal article" date="2018" name="Microbiome">
        <title>Fine metagenomic profile of the Mediterranean stratified and mixed water columns revealed by assembly and recruitment.</title>
        <authorList>
            <person name="Haro-Moreno J.M."/>
            <person name="Lopez-Perez M."/>
            <person name="De La Torre J.R."/>
            <person name="Picazo A."/>
            <person name="Camacho A."/>
            <person name="Rodriguez-Valera F."/>
        </authorList>
    </citation>
    <scope>NUCLEOTIDE SEQUENCE [LARGE SCALE GENOMIC DNA]</scope>
    <source>
        <strain evidence="2">MED-G84</strain>
    </source>
</reference>
<evidence type="ECO:0000313" key="2">
    <source>
        <dbReference type="EMBL" id="RCL39687.1"/>
    </source>
</evidence>
<evidence type="ECO:0000313" key="3">
    <source>
        <dbReference type="Proteomes" id="UP000253032"/>
    </source>
</evidence>
<keyword evidence="1" id="KW-0732">Signal</keyword>
<organism evidence="2 3">
    <name type="scientific">SAR86 cluster bacterium</name>
    <dbReference type="NCBI Taxonomy" id="2030880"/>
    <lineage>
        <taxon>Bacteria</taxon>
        <taxon>Pseudomonadati</taxon>
        <taxon>Pseudomonadota</taxon>
        <taxon>Gammaproteobacteria</taxon>
        <taxon>SAR86 cluster</taxon>
    </lineage>
</organism>
<feature type="signal peptide" evidence="1">
    <location>
        <begin position="1"/>
        <end position="20"/>
    </location>
</feature>
<dbReference type="EMBL" id="QOPC01000001">
    <property type="protein sequence ID" value="RCL39687.1"/>
    <property type="molecule type" value="Genomic_DNA"/>
</dbReference>